<evidence type="ECO:0000313" key="1">
    <source>
        <dbReference type="EMBL" id="CEK84335.1"/>
    </source>
</evidence>
<accession>A0A0B7AWP2</accession>
<gene>
    <name evidence="1" type="primary">ORF142155</name>
</gene>
<name>A0A0B7AWP2_9EUPU</name>
<protein>
    <submittedName>
        <fullName evidence="1">Uncharacterized protein</fullName>
    </submittedName>
</protein>
<reference evidence="1" key="1">
    <citation type="submission" date="2014-12" db="EMBL/GenBank/DDBJ databases">
        <title>Insight into the proteome of Arion vulgaris.</title>
        <authorList>
            <person name="Aradska J."/>
            <person name="Bulat T."/>
            <person name="Smidak R."/>
            <person name="Sarate P."/>
            <person name="Gangsoo J."/>
            <person name="Sialana F."/>
            <person name="Bilban M."/>
            <person name="Lubec G."/>
        </authorList>
    </citation>
    <scope>NUCLEOTIDE SEQUENCE</scope>
    <source>
        <tissue evidence="1">Skin</tissue>
    </source>
</reference>
<proteinExistence type="predicted"/>
<dbReference type="AlphaFoldDB" id="A0A0B7AWP2"/>
<dbReference type="EMBL" id="HACG01037470">
    <property type="protein sequence ID" value="CEK84335.1"/>
    <property type="molecule type" value="Transcribed_RNA"/>
</dbReference>
<organism evidence="1">
    <name type="scientific">Arion vulgaris</name>
    <dbReference type="NCBI Taxonomy" id="1028688"/>
    <lineage>
        <taxon>Eukaryota</taxon>
        <taxon>Metazoa</taxon>
        <taxon>Spiralia</taxon>
        <taxon>Lophotrochozoa</taxon>
        <taxon>Mollusca</taxon>
        <taxon>Gastropoda</taxon>
        <taxon>Heterobranchia</taxon>
        <taxon>Euthyneura</taxon>
        <taxon>Panpulmonata</taxon>
        <taxon>Eupulmonata</taxon>
        <taxon>Stylommatophora</taxon>
        <taxon>Helicina</taxon>
        <taxon>Arionoidea</taxon>
        <taxon>Arionidae</taxon>
        <taxon>Arion</taxon>
    </lineage>
</organism>
<sequence>MSSLAVTDAVSSMPIDRVYILNVITDMGRTKDSGDDLDRTFMSRILFQVHQNHILNAFEI</sequence>